<comment type="caution">
    <text evidence="4">The sequence shown here is derived from an EMBL/GenBank/DDBJ whole genome shotgun (WGS) entry which is preliminary data.</text>
</comment>
<accession>A0A8S9NRN8</accession>
<organism evidence="4 5">
    <name type="scientific">Brassica cretica</name>
    <name type="common">Mustard</name>
    <dbReference type="NCBI Taxonomy" id="69181"/>
    <lineage>
        <taxon>Eukaryota</taxon>
        <taxon>Viridiplantae</taxon>
        <taxon>Streptophyta</taxon>
        <taxon>Embryophyta</taxon>
        <taxon>Tracheophyta</taxon>
        <taxon>Spermatophyta</taxon>
        <taxon>Magnoliopsida</taxon>
        <taxon>eudicotyledons</taxon>
        <taxon>Gunneridae</taxon>
        <taxon>Pentapetalae</taxon>
        <taxon>rosids</taxon>
        <taxon>malvids</taxon>
        <taxon>Brassicales</taxon>
        <taxon>Brassicaceae</taxon>
        <taxon>Brassiceae</taxon>
        <taxon>Brassica</taxon>
    </lineage>
</organism>
<dbReference type="Pfam" id="PF12854">
    <property type="entry name" value="PPR_1"/>
    <property type="match status" value="1"/>
</dbReference>
<dbReference type="InterPro" id="IPR011990">
    <property type="entry name" value="TPR-like_helical_dom_sf"/>
</dbReference>
<evidence type="ECO:0000313" key="4">
    <source>
        <dbReference type="EMBL" id="KAF3504881.1"/>
    </source>
</evidence>
<feature type="repeat" description="PPR" evidence="3">
    <location>
        <begin position="166"/>
        <end position="200"/>
    </location>
</feature>
<comment type="similarity">
    <text evidence="1">Belongs to the PPR family. P subfamily.</text>
</comment>
<evidence type="ECO:0000256" key="2">
    <source>
        <dbReference type="ARBA" id="ARBA00022737"/>
    </source>
</evidence>
<dbReference type="PROSITE" id="PS51375">
    <property type="entry name" value="PPR"/>
    <property type="match status" value="3"/>
</dbReference>
<evidence type="ECO:0000313" key="5">
    <source>
        <dbReference type="Proteomes" id="UP000712600"/>
    </source>
</evidence>
<evidence type="ECO:0008006" key="6">
    <source>
        <dbReference type="Google" id="ProtNLM"/>
    </source>
</evidence>
<dbReference type="Pfam" id="PF13041">
    <property type="entry name" value="PPR_2"/>
    <property type="match status" value="1"/>
</dbReference>
<sequence length="264" mass="30067">MHRSLSIATKWFLRRRGDHPPPPPLSFFCSRPFSGYRERLTYASLHSINFDDALSLFCEMLHSHPLPTILDFTRVLTAIAKMNKHHDAVVYLCRKMEALGISHDLYTCTILIDCLCRCSRLSLALSVLADIVTYNVLLDCLSSKGKVEKAMVMVEDMEKREGRYVDIVTYSIIIRGMCRSGKVKEAWCLFCSLALRGVKPDAIAYRTMISGLSRKGRRREADKLCRKMKEDGIIVPIKCIHNDQTLTDHHTSSSLAEFIKVIPE</sequence>
<evidence type="ECO:0000256" key="1">
    <source>
        <dbReference type="ARBA" id="ARBA00007626"/>
    </source>
</evidence>
<name>A0A8S9NRN8_BRACR</name>
<dbReference type="NCBIfam" id="TIGR00756">
    <property type="entry name" value="PPR"/>
    <property type="match status" value="4"/>
</dbReference>
<dbReference type="InterPro" id="IPR002885">
    <property type="entry name" value="PPR_rpt"/>
</dbReference>
<keyword evidence="2" id="KW-0677">Repeat</keyword>
<feature type="repeat" description="PPR" evidence="3">
    <location>
        <begin position="201"/>
        <end position="235"/>
    </location>
</feature>
<gene>
    <name evidence="4" type="ORF">F2Q69_00040879</name>
</gene>
<dbReference type="PANTHER" id="PTHR47941">
    <property type="entry name" value="PENTATRICOPEPTIDE REPEAT-CONTAINING PROTEIN 3, MITOCHONDRIAL"/>
    <property type="match status" value="1"/>
</dbReference>
<proteinExistence type="inferred from homology"/>
<evidence type="ECO:0000256" key="3">
    <source>
        <dbReference type="PROSITE-ProRule" id="PRU00708"/>
    </source>
</evidence>
<protein>
    <recommendedName>
        <fullName evidence="6">Pentacotripeptide-repeat region of PRORP domain-containing protein</fullName>
    </recommendedName>
</protein>
<dbReference type="EMBL" id="QGKX02001621">
    <property type="protein sequence ID" value="KAF3504881.1"/>
    <property type="molecule type" value="Genomic_DNA"/>
</dbReference>
<dbReference type="AlphaFoldDB" id="A0A8S9NRN8"/>
<dbReference type="Proteomes" id="UP000712600">
    <property type="component" value="Unassembled WGS sequence"/>
</dbReference>
<reference evidence="4" key="1">
    <citation type="submission" date="2019-12" db="EMBL/GenBank/DDBJ databases">
        <title>Genome sequencing and annotation of Brassica cretica.</title>
        <authorList>
            <person name="Studholme D.J."/>
            <person name="Sarris P."/>
        </authorList>
    </citation>
    <scope>NUCLEOTIDE SEQUENCE</scope>
    <source>
        <strain evidence="4">PFS-109/04</strain>
        <tissue evidence="4">Leaf</tissue>
    </source>
</reference>
<dbReference type="Gene3D" id="1.25.40.10">
    <property type="entry name" value="Tetratricopeptide repeat domain"/>
    <property type="match status" value="2"/>
</dbReference>
<feature type="repeat" description="PPR" evidence="3">
    <location>
        <begin position="130"/>
        <end position="160"/>
    </location>
</feature>